<dbReference type="PANTHER" id="PTHR10698:SF0">
    <property type="entry name" value="V-TYPE PROTON ATPASE SUBUNIT H"/>
    <property type="match status" value="1"/>
</dbReference>
<dbReference type="Proteomes" id="UP001472677">
    <property type="component" value="Unassembled WGS sequence"/>
</dbReference>
<name>A0ABR2EF87_9ROSI</name>
<accession>A0ABR2EF87</accession>
<protein>
    <submittedName>
        <fullName evidence="1">Uncharacterized protein</fullName>
    </submittedName>
</protein>
<keyword evidence="2" id="KW-1185">Reference proteome</keyword>
<sequence>MVSARPRYQDDIVANGEASKIRGPTINDVLKEVVDWLYTQLKKPSHPSCGIPTAINCLATLLKEPVVRSSFVRADGLLIPLITPASTQQSNQLLYETCLCVWLLSYCEPVIEYLATSRALPRLVDVVKSSTKEKVSSSNALYPNSAL</sequence>
<comment type="caution">
    <text evidence="1">The sequence shown here is derived from an EMBL/GenBank/DDBJ whole genome shotgun (WGS) entry which is preliminary data.</text>
</comment>
<organism evidence="1 2">
    <name type="scientific">Hibiscus sabdariffa</name>
    <name type="common">roselle</name>
    <dbReference type="NCBI Taxonomy" id="183260"/>
    <lineage>
        <taxon>Eukaryota</taxon>
        <taxon>Viridiplantae</taxon>
        <taxon>Streptophyta</taxon>
        <taxon>Embryophyta</taxon>
        <taxon>Tracheophyta</taxon>
        <taxon>Spermatophyta</taxon>
        <taxon>Magnoliopsida</taxon>
        <taxon>eudicotyledons</taxon>
        <taxon>Gunneridae</taxon>
        <taxon>Pentapetalae</taxon>
        <taxon>rosids</taxon>
        <taxon>malvids</taxon>
        <taxon>Malvales</taxon>
        <taxon>Malvaceae</taxon>
        <taxon>Malvoideae</taxon>
        <taxon>Hibiscus</taxon>
    </lineage>
</organism>
<dbReference type="InterPro" id="IPR016024">
    <property type="entry name" value="ARM-type_fold"/>
</dbReference>
<dbReference type="EMBL" id="JBBPBM010000015">
    <property type="protein sequence ID" value="KAK8559326.1"/>
    <property type="molecule type" value="Genomic_DNA"/>
</dbReference>
<dbReference type="PANTHER" id="PTHR10698">
    <property type="entry name" value="V-TYPE PROTON ATPASE SUBUNIT H"/>
    <property type="match status" value="1"/>
</dbReference>
<dbReference type="InterPro" id="IPR004908">
    <property type="entry name" value="ATPase_V1-cplx_hsu"/>
</dbReference>
<dbReference type="Pfam" id="PF03224">
    <property type="entry name" value="V-ATPase_H_N"/>
    <property type="match status" value="1"/>
</dbReference>
<proteinExistence type="predicted"/>
<dbReference type="Gene3D" id="1.25.10.10">
    <property type="entry name" value="Leucine-rich Repeat Variant"/>
    <property type="match status" value="1"/>
</dbReference>
<gene>
    <name evidence="1" type="ORF">V6N12_042605</name>
</gene>
<reference evidence="1 2" key="1">
    <citation type="journal article" date="2024" name="G3 (Bethesda)">
        <title>Genome assembly of Hibiscus sabdariffa L. provides insights into metabolisms of medicinal natural products.</title>
        <authorList>
            <person name="Kim T."/>
        </authorList>
    </citation>
    <scope>NUCLEOTIDE SEQUENCE [LARGE SCALE GENOMIC DNA]</scope>
    <source>
        <strain evidence="1">TK-2024</strain>
        <tissue evidence="1">Old leaves</tissue>
    </source>
</reference>
<evidence type="ECO:0000313" key="2">
    <source>
        <dbReference type="Proteomes" id="UP001472677"/>
    </source>
</evidence>
<dbReference type="SUPFAM" id="SSF48371">
    <property type="entry name" value="ARM repeat"/>
    <property type="match status" value="1"/>
</dbReference>
<dbReference type="InterPro" id="IPR011989">
    <property type="entry name" value="ARM-like"/>
</dbReference>
<evidence type="ECO:0000313" key="1">
    <source>
        <dbReference type="EMBL" id="KAK8559326.1"/>
    </source>
</evidence>